<dbReference type="InterPro" id="IPR003441">
    <property type="entry name" value="NAC-dom"/>
</dbReference>
<evidence type="ECO:0000256" key="5">
    <source>
        <dbReference type="SAM" id="Phobius"/>
    </source>
</evidence>
<sequence length="175" mass="19887">MGVNENFNNNHDHHGCVDDDEIPLPGFRFHPTDEDLVSFYLQRKLHKKPISIDLINQIDIYKYDPWDLPSGFSHAPDNLTYGVDMKQIRWCGILKRIALAYLVVALVEIFSRSAQDRSTHPALNIEVVLLALVSPLVGACILAVYLALLYGMYVPDWQFTVHNPDSIYNGTINYG</sequence>
<evidence type="ECO:0000259" key="6">
    <source>
        <dbReference type="PROSITE" id="PS51005"/>
    </source>
</evidence>
<keyword evidence="3" id="KW-0804">Transcription</keyword>
<keyword evidence="5" id="KW-1133">Transmembrane helix</keyword>
<dbReference type="PANTHER" id="PTHR31061:SF25">
    <property type="entry name" value="HEPARAN-ALPHA-GLUCOSAMINIDE N-ACETYLTRANSFERASE-LIKE PROTEIN (DUF1624)"/>
    <property type="match status" value="1"/>
</dbReference>
<dbReference type="Gene3D" id="2.170.150.80">
    <property type="entry name" value="NAC domain"/>
    <property type="match status" value="1"/>
</dbReference>
<dbReference type="Pfam" id="PF02365">
    <property type="entry name" value="NAM"/>
    <property type="match status" value="1"/>
</dbReference>
<dbReference type="EMBL" id="AP015034">
    <property type="protein sequence ID" value="BAT74372.1"/>
    <property type="molecule type" value="Genomic_DNA"/>
</dbReference>
<evidence type="ECO:0000256" key="2">
    <source>
        <dbReference type="ARBA" id="ARBA00023125"/>
    </source>
</evidence>
<dbReference type="Proteomes" id="UP000291084">
    <property type="component" value="Chromosome 1"/>
</dbReference>
<keyword evidence="1" id="KW-0805">Transcription regulation</keyword>
<proteinExistence type="predicted"/>
<dbReference type="GO" id="GO:0006355">
    <property type="term" value="P:regulation of DNA-templated transcription"/>
    <property type="evidence" value="ECO:0007669"/>
    <property type="project" value="InterPro"/>
</dbReference>
<dbReference type="PANTHER" id="PTHR31061">
    <property type="entry name" value="LD22376P"/>
    <property type="match status" value="1"/>
</dbReference>
<evidence type="ECO:0000313" key="8">
    <source>
        <dbReference type="Proteomes" id="UP000291084"/>
    </source>
</evidence>
<keyword evidence="5" id="KW-0472">Membrane</keyword>
<keyword evidence="2" id="KW-0238">DNA-binding</keyword>
<reference evidence="7 8" key="1">
    <citation type="journal article" date="2015" name="Sci. Rep.">
        <title>The power of single molecule real-time sequencing technology in the de novo assembly of a eukaryotic genome.</title>
        <authorList>
            <person name="Sakai H."/>
            <person name="Naito K."/>
            <person name="Ogiso-Tanaka E."/>
            <person name="Takahashi Y."/>
            <person name="Iseki K."/>
            <person name="Muto C."/>
            <person name="Satou K."/>
            <person name="Teruya K."/>
            <person name="Shiroma A."/>
            <person name="Shimoji M."/>
            <person name="Hirano T."/>
            <person name="Itoh T."/>
            <person name="Kaga A."/>
            <person name="Tomooka N."/>
        </authorList>
    </citation>
    <scope>NUCLEOTIDE SEQUENCE [LARGE SCALE GENOMIC DNA]</scope>
    <source>
        <strain evidence="8">cv. Shumari</strain>
    </source>
</reference>
<evidence type="ECO:0000256" key="1">
    <source>
        <dbReference type="ARBA" id="ARBA00023015"/>
    </source>
</evidence>
<protein>
    <recommendedName>
        <fullName evidence="6">NAC domain-containing protein</fullName>
    </recommendedName>
</protein>
<evidence type="ECO:0000256" key="4">
    <source>
        <dbReference type="ARBA" id="ARBA00023242"/>
    </source>
</evidence>
<keyword evidence="4" id="KW-0539">Nucleus</keyword>
<dbReference type="AlphaFoldDB" id="A0A0S3R143"/>
<keyword evidence="8" id="KW-1185">Reference proteome</keyword>
<evidence type="ECO:0000313" key="7">
    <source>
        <dbReference type="EMBL" id="BAT74372.1"/>
    </source>
</evidence>
<dbReference type="PROSITE" id="PS51005">
    <property type="entry name" value="NAC"/>
    <property type="match status" value="1"/>
</dbReference>
<accession>A0A0S3R143</accession>
<dbReference type="SUPFAM" id="SSF101941">
    <property type="entry name" value="NAC domain"/>
    <property type="match status" value="1"/>
</dbReference>
<name>A0A0S3R143_PHAAN</name>
<feature type="transmembrane region" description="Helical" evidence="5">
    <location>
        <begin position="123"/>
        <end position="148"/>
    </location>
</feature>
<feature type="transmembrane region" description="Helical" evidence="5">
    <location>
        <begin position="93"/>
        <end position="111"/>
    </location>
</feature>
<keyword evidence="5" id="KW-0812">Transmembrane</keyword>
<evidence type="ECO:0000256" key="3">
    <source>
        <dbReference type="ARBA" id="ARBA00023163"/>
    </source>
</evidence>
<feature type="domain" description="NAC" evidence="6">
    <location>
        <begin position="23"/>
        <end position="175"/>
    </location>
</feature>
<dbReference type="InterPro" id="IPR036093">
    <property type="entry name" value="NAC_dom_sf"/>
</dbReference>
<organism evidence="7 8">
    <name type="scientific">Vigna angularis var. angularis</name>
    <dbReference type="NCBI Taxonomy" id="157739"/>
    <lineage>
        <taxon>Eukaryota</taxon>
        <taxon>Viridiplantae</taxon>
        <taxon>Streptophyta</taxon>
        <taxon>Embryophyta</taxon>
        <taxon>Tracheophyta</taxon>
        <taxon>Spermatophyta</taxon>
        <taxon>Magnoliopsida</taxon>
        <taxon>eudicotyledons</taxon>
        <taxon>Gunneridae</taxon>
        <taxon>Pentapetalae</taxon>
        <taxon>rosids</taxon>
        <taxon>fabids</taxon>
        <taxon>Fabales</taxon>
        <taxon>Fabaceae</taxon>
        <taxon>Papilionoideae</taxon>
        <taxon>50 kb inversion clade</taxon>
        <taxon>NPAAA clade</taxon>
        <taxon>indigoferoid/millettioid clade</taxon>
        <taxon>Phaseoleae</taxon>
        <taxon>Vigna</taxon>
    </lineage>
</organism>
<gene>
    <name evidence="7" type="primary">Vigan.01G202700</name>
    <name evidence="7" type="ORF">VIGAN_01202700</name>
</gene>
<dbReference type="GO" id="GO:0003677">
    <property type="term" value="F:DNA binding"/>
    <property type="evidence" value="ECO:0007669"/>
    <property type="project" value="UniProtKB-KW"/>
</dbReference>